<dbReference type="Gene3D" id="1.20.910.10">
    <property type="entry name" value="Heme oxygenase-like"/>
    <property type="match status" value="1"/>
</dbReference>
<accession>A0A068R4Y4</accession>
<dbReference type="KEGG" id="xpo:XPG1_2571"/>
<dbReference type="HOGENOM" id="CLU_847171_0_0_6"/>
<evidence type="ECO:0000313" key="3">
    <source>
        <dbReference type="Proteomes" id="UP000032735"/>
    </source>
</evidence>
<sequence length="328" mass="38209">MSYPYLKYFPAIHEQPKEIKIVTNDLDITIESEKPRELKKLLLDMDGSNTLFTLAEKYHYDEKELRDLLFHLIDANIVKMEDIPSGNTIDPQSFAKMCREIFPKWKRDVFTLDFWHDLTTGKLSISAFAGWLLENCYFIEGATKRLSLVTAAANENKQIRALFSQHFIEEYNHHMFFMKALKQLGFTKKQVLNHQPLPSTIAIINHMRECGRRDAISYATCSAFLESTGGDRKESMVFYNSLIQYYDKENKGIVQPLIEHAYLDEEYGHNDWLEKVCACISTLEKERANDAIKSAGMLVETLKLWTHDIQTHYSNVPFNEVINPSRYR</sequence>
<dbReference type="Proteomes" id="UP000032735">
    <property type="component" value="Chromosome"/>
</dbReference>
<evidence type="ECO:0000313" key="2">
    <source>
        <dbReference type="EMBL" id="CDG22223.1"/>
    </source>
</evidence>
<dbReference type="SUPFAM" id="SSF48613">
    <property type="entry name" value="Heme oxygenase-like"/>
    <property type="match status" value="1"/>
</dbReference>
<dbReference type="InterPro" id="IPR016084">
    <property type="entry name" value="Haem_Oase-like_multi-hlx"/>
</dbReference>
<dbReference type="OrthoDB" id="5196683at2"/>
<dbReference type="EMBL" id="FO704551">
    <property type="protein sequence ID" value="CDG22223.1"/>
    <property type="molecule type" value="Genomic_DNA"/>
</dbReference>
<organism evidence="2 3">
    <name type="scientific">Xenorhabdus poinarii G6</name>
    <dbReference type="NCBI Taxonomy" id="1354304"/>
    <lineage>
        <taxon>Bacteria</taxon>
        <taxon>Pseudomonadati</taxon>
        <taxon>Pseudomonadota</taxon>
        <taxon>Gammaproteobacteria</taxon>
        <taxon>Enterobacterales</taxon>
        <taxon>Morganellaceae</taxon>
        <taxon>Xenorhabdus</taxon>
    </lineage>
</organism>
<dbReference type="Pfam" id="PF03070">
    <property type="entry name" value="TENA_THI-4"/>
    <property type="match status" value="1"/>
</dbReference>
<dbReference type="InterPro" id="IPR004305">
    <property type="entry name" value="Thiaminase-2/PQQC"/>
</dbReference>
<reference evidence="2 3" key="1">
    <citation type="submission" date="2013-07" db="EMBL/GenBank/DDBJ databases">
        <authorList>
            <person name="Genoscope - CEA"/>
        </authorList>
    </citation>
    <scope>NUCLEOTIDE SEQUENCE [LARGE SCALE GENOMIC DNA]</scope>
    <source>
        <strain evidence="2 3">G6</strain>
    </source>
</reference>
<dbReference type="STRING" id="1354304.XPG1_2571"/>
<dbReference type="RefSeq" id="WP_045959213.1">
    <property type="nucleotide sequence ID" value="NZ_FO704551.1"/>
</dbReference>
<name>A0A068R4Y4_9GAMM</name>
<keyword evidence="3" id="KW-1185">Reference proteome</keyword>
<dbReference type="AlphaFoldDB" id="A0A068R4Y4"/>
<evidence type="ECO:0000259" key="1">
    <source>
        <dbReference type="Pfam" id="PF03070"/>
    </source>
</evidence>
<feature type="domain" description="Thiaminase-2/PQQC" evidence="1">
    <location>
        <begin position="114"/>
        <end position="220"/>
    </location>
</feature>
<protein>
    <recommendedName>
        <fullName evidence="1">Thiaminase-2/PQQC domain-containing protein</fullName>
    </recommendedName>
</protein>
<proteinExistence type="predicted"/>
<gene>
    <name evidence="2" type="ORF">XPG1_2571</name>
</gene>